<dbReference type="PANTHER" id="PTHR34389:SF2">
    <property type="entry name" value="L-RHAMNOSE MUTAROTASE"/>
    <property type="match status" value="1"/>
</dbReference>
<dbReference type="AlphaFoldDB" id="A0A2A6FTM3"/>
<sequence>MRFAFVMRVREGMEDHYRTLHAEGNPVNEAIRQACRESGISHYTLFMGGPTGRWIFGFFEAKNVTESMARLAAHPANAPWQEMITPLMEVTATFQGDGSVEKLTEVFHLD</sequence>
<dbReference type="GO" id="GO:0019301">
    <property type="term" value="P:rhamnose catabolic process"/>
    <property type="evidence" value="ECO:0007669"/>
    <property type="project" value="TreeGrafter"/>
</dbReference>
<evidence type="ECO:0000313" key="1">
    <source>
        <dbReference type="EMBL" id="PDQ36010.1"/>
    </source>
</evidence>
<name>A0A2A6FTM3_9MICO</name>
<dbReference type="EMBL" id="NAEP01000023">
    <property type="protein sequence ID" value="PDQ36010.1"/>
    <property type="molecule type" value="Genomic_DNA"/>
</dbReference>
<accession>A0A2A6FTM3</accession>
<dbReference type="Gene3D" id="3.30.70.100">
    <property type="match status" value="1"/>
</dbReference>
<evidence type="ECO:0000313" key="2">
    <source>
        <dbReference type="Proteomes" id="UP000219994"/>
    </source>
</evidence>
<dbReference type="Proteomes" id="UP000219994">
    <property type="component" value="Unassembled WGS sequence"/>
</dbReference>
<gene>
    <name evidence="1" type="ORF">B5766_02365</name>
</gene>
<comment type="caution">
    <text evidence="1">The sequence shown here is derived from an EMBL/GenBank/DDBJ whole genome shotgun (WGS) entry which is preliminary data.</text>
</comment>
<evidence type="ECO:0008006" key="3">
    <source>
        <dbReference type="Google" id="ProtNLM"/>
    </source>
</evidence>
<dbReference type="InterPro" id="IPR011008">
    <property type="entry name" value="Dimeric_a/b-barrel"/>
</dbReference>
<protein>
    <recommendedName>
        <fullName evidence="3">L-rhamnose mutarotase</fullName>
    </recommendedName>
</protein>
<dbReference type="GO" id="GO:0016857">
    <property type="term" value="F:racemase and epimerase activity, acting on carbohydrates and derivatives"/>
    <property type="evidence" value="ECO:0007669"/>
    <property type="project" value="InterPro"/>
</dbReference>
<dbReference type="InterPro" id="IPR008000">
    <property type="entry name" value="Rham/fucose_mutarotase"/>
</dbReference>
<dbReference type="PANTHER" id="PTHR34389">
    <property type="entry name" value="L-RHAMNOSE MUTAROTASE"/>
    <property type="match status" value="1"/>
</dbReference>
<reference evidence="2" key="1">
    <citation type="submission" date="2017-03" db="EMBL/GenBank/DDBJ databases">
        <authorList>
            <person name="Lund M.B."/>
        </authorList>
    </citation>
    <scope>NUCLEOTIDE SEQUENCE [LARGE SCALE GENOMIC DNA]</scope>
</reference>
<dbReference type="Pfam" id="PF05336">
    <property type="entry name" value="rhaM"/>
    <property type="match status" value="1"/>
</dbReference>
<organism evidence="1 2">
    <name type="scientific">Candidatus Lumbricidiphila eiseniae</name>
    <dbReference type="NCBI Taxonomy" id="1969409"/>
    <lineage>
        <taxon>Bacteria</taxon>
        <taxon>Bacillati</taxon>
        <taxon>Actinomycetota</taxon>
        <taxon>Actinomycetes</taxon>
        <taxon>Micrococcales</taxon>
        <taxon>Microbacteriaceae</taxon>
        <taxon>Candidatus Lumbricidiphila</taxon>
    </lineage>
</organism>
<dbReference type="SUPFAM" id="SSF54909">
    <property type="entry name" value="Dimeric alpha+beta barrel"/>
    <property type="match status" value="1"/>
</dbReference>
<proteinExistence type="predicted"/>